<gene>
    <name evidence="2" type="ORF">ACFFNY_13515</name>
</gene>
<dbReference type="RefSeq" id="WP_344903851.1">
    <property type="nucleotide sequence ID" value="NZ_BAAAYO010000001.1"/>
</dbReference>
<comment type="caution">
    <text evidence="2">The sequence shown here is derived from an EMBL/GenBank/DDBJ whole genome shotgun (WGS) entry which is preliminary data.</text>
</comment>
<dbReference type="Proteomes" id="UP001589619">
    <property type="component" value="Unassembled WGS sequence"/>
</dbReference>
<feature type="transmembrane region" description="Helical" evidence="1">
    <location>
        <begin position="77"/>
        <end position="102"/>
    </location>
</feature>
<sequence length="133" mass="15119">MIRRLLLLSLVIVPALEIWVIMEIGQRIGGWRTFLLMLLTSILGAYLAKREGKKVWAYAQRDIPAGQPPAPYVLDGVGILIGGVLLLLPGFLTDICGLLLLLPFTRRLFRDRLSAWLQYKLAQGRPFTFFRIR</sequence>
<evidence type="ECO:0000313" key="2">
    <source>
        <dbReference type="EMBL" id="MFB9752579.1"/>
    </source>
</evidence>
<keyword evidence="1" id="KW-0472">Membrane</keyword>
<dbReference type="InterPro" id="IPR007313">
    <property type="entry name" value="FxsA"/>
</dbReference>
<keyword evidence="1" id="KW-1133">Transmembrane helix</keyword>
<proteinExistence type="predicted"/>
<dbReference type="PANTHER" id="PTHR35335:SF1">
    <property type="entry name" value="UPF0716 PROTEIN FXSA"/>
    <property type="match status" value="1"/>
</dbReference>
<feature type="transmembrane region" description="Helical" evidence="1">
    <location>
        <begin position="6"/>
        <end position="22"/>
    </location>
</feature>
<dbReference type="NCBIfam" id="NF008528">
    <property type="entry name" value="PRK11463.1-2"/>
    <property type="match status" value="1"/>
</dbReference>
<feature type="transmembrane region" description="Helical" evidence="1">
    <location>
        <begin position="29"/>
        <end position="48"/>
    </location>
</feature>
<organism evidence="2 3">
    <name type="scientific">Paenibacillus hodogayensis</name>
    <dbReference type="NCBI Taxonomy" id="279208"/>
    <lineage>
        <taxon>Bacteria</taxon>
        <taxon>Bacillati</taxon>
        <taxon>Bacillota</taxon>
        <taxon>Bacilli</taxon>
        <taxon>Bacillales</taxon>
        <taxon>Paenibacillaceae</taxon>
        <taxon>Paenibacillus</taxon>
    </lineage>
</organism>
<keyword evidence="3" id="KW-1185">Reference proteome</keyword>
<reference evidence="2 3" key="1">
    <citation type="submission" date="2024-09" db="EMBL/GenBank/DDBJ databases">
        <authorList>
            <person name="Sun Q."/>
            <person name="Mori K."/>
        </authorList>
    </citation>
    <scope>NUCLEOTIDE SEQUENCE [LARGE SCALE GENOMIC DNA]</scope>
    <source>
        <strain evidence="2 3">JCM 12520</strain>
    </source>
</reference>
<dbReference type="EMBL" id="JBHMAG010000012">
    <property type="protein sequence ID" value="MFB9752579.1"/>
    <property type="molecule type" value="Genomic_DNA"/>
</dbReference>
<protein>
    <submittedName>
        <fullName evidence="2">FxsA family protein</fullName>
    </submittedName>
</protein>
<keyword evidence="1" id="KW-0812">Transmembrane</keyword>
<evidence type="ECO:0000313" key="3">
    <source>
        <dbReference type="Proteomes" id="UP001589619"/>
    </source>
</evidence>
<name>A0ABV5VW86_9BACL</name>
<dbReference type="Pfam" id="PF04186">
    <property type="entry name" value="FxsA"/>
    <property type="match status" value="1"/>
</dbReference>
<accession>A0ABV5VW86</accession>
<evidence type="ECO:0000256" key="1">
    <source>
        <dbReference type="SAM" id="Phobius"/>
    </source>
</evidence>
<dbReference type="PANTHER" id="PTHR35335">
    <property type="entry name" value="UPF0716 PROTEIN FXSA"/>
    <property type="match status" value="1"/>
</dbReference>